<gene>
    <name evidence="1" type="ORF">HMPREF0971_00560</name>
</gene>
<dbReference type="Proteomes" id="UP000004079">
    <property type="component" value="Unassembled WGS sequence"/>
</dbReference>
<protein>
    <submittedName>
        <fullName evidence="1">Uncharacterized protein</fullName>
    </submittedName>
</protein>
<accession>D1QNR0</accession>
<name>D1QNR0_9BACT</name>
<dbReference type="AlphaFoldDB" id="D1QNR0"/>
<comment type="caution">
    <text evidence="1">The sequence shown here is derived from an EMBL/GenBank/DDBJ whole genome shotgun (WGS) entry which is preliminary data.</text>
</comment>
<dbReference type="EMBL" id="ACUZ02000005">
    <property type="protein sequence ID" value="EFB33012.1"/>
    <property type="molecule type" value="Genomic_DNA"/>
</dbReference>
<proteinExistence type="predicted"/>
<dbReference type="HOGENOM" id="CLU_3220216_0_0_10"/>
<organism evidence="1 2">
    <name type="scientific">Segatella oris F0302</name>
    <dbReference type="NCBI Taxonomy" id="649760"/>
    <lineage>
        <taxon>Bacteria</taxon>
        <taxon>Pseudomonadati</taxon>
        <taxon>Bacteroidota</taxon>
        <taxon>Bacteroidia</taxon>
        <taxon>Bacteroidales</taxon>
        <taxon>Prevotellaceae</taxon>
        <taxon>Segatella</taxon>
    </lineage>
</organism>
<sequence>MQNELKIQPNQKIHIISIPFHTFKQFLPINKKREAETSLFILSL</sequence>
<reference evidence="1 2" key="1">
    <citation type="submission" date="2009-11" db="EMBL/GenBank/DDBJ databases">
        <authorList>
            <person name="Weinstock G."/>
            <person name="Sodergren E."/>
            <person name="Clifton S."/>
            <person name="Fulton L."/>
            <person name="Fulton B."/>
            <person name="Courtney L."/>
            <person name="Fronick C."/>
            <person name="Harrison M."/>
            <person name="Strong C."/>
            <person name="Farmer C."/>
            <person name="Delahaunty K."/>
            <person name="Markovic C."/>
            <person name="Hall O."/>
            <person name="Minx P."/>
            <person name="Tomlinson C."/>
            <person name="Mitreva M."/>
            <person name="Nelson J."/>
            <person name="Hou S."/>
            <person name="Wollam A."/>
            <person name="Pepin K.H."/>
            <person name="Johnson M."/>
            <person name="Bhonagiri V."/>
            <person name="Nash W.E."/>
            <person name="Warren W."/>
            <person name="Chinwalla A."/>
            <person name="Mardis E.R."/>
            <person name="Wilson R.K."/>
        </authorList>
    </citation>
    <scope>NUCLEOTIDE SEQUENCE [LARGE SCALE GENOMIC DNA]</scope>
    <source>
        <strain evidence="1 2">F0302</strain>
    </source>
</reference>
<evidence type="ECO:0000313" key="1">
    <source>
        <dbReference type="EMBL" id="EFB33012.1"/>
    </source>
</evidence>
<evidence type="ECO:0000313" key="2">
    <source>
        <dbReference type="Proteomes" id="UP000004079"/>
    </source>
</evidence>